<dbReference type="SMART" id="SM00448">
    <property type="entry name" value="REC"/>
    <property type="match status" value="1"/>
</dbReference>
<dbReference type="InterPro" id="IPR006189">
    <property type="entry name" value="CHASE_dom"/>
</dbReference>
<dbReference type="Pfam" id="PF24896">
    <property type="entry name" value="Receiver_CRE1"/>
    <property type="match status" value="1"/>
</dbReference>
<accession>A0A835MDU4</accession>
<organism evidence="15 16">
    <name type="scientific">Coptis chinensis</name>
    <dbReference type="NCBI Taxonomy" id="261450"/>
    <lineage>
        <taxon>Eukaryota</taxon>
        <taxon>Viridiplantae</taxon>
        <taxon>Streptophyta</taxon>
        <taxon>Embryophyta</taxon>
        <taxon>Tracheophyta</taxon>
        <taxon>Spermatophyta</taxon>
        <taxon>Magnoliopsida</taxon>
        <taxon>Ranunculales</taxon>
        <taxon>Ranunculaceae</taxon>
        <taxon>Coptidoideae</taxon>
        <taxon>Coptis</taxon>
    </lineage>
</organism>
<dbReference type="SMART" id="SM00387">
    <property type="entry name" value="HATPase_c"/>
    <property type="match status" value="1"/>
</dbReference>
<evidence type="ECO:0000259" key="14">
    <source>
        <dbReference type="PROSITE" id="PS50839"/>
    </source>
</evidence>
<dbReference type="OrthoDB" id="303614at2759"/>
<dbReference type="Gene3D" id="3.30.450.350">
    <property type="entry name" value="CHASE domain"/>
    <property type="match status" value="2"/>
</dbReference>
<dbReference type="PROSITE" id="PS50109">
    <property type="entry name" value="HIS_KIN"/>
    <property type="match status" value="1"/>
</dbReference>
<keyword evidence="8 11" id="KW-1133">Transmembrane helix</keyword>
<evidence type="ECO:0000256" key="4">
    <source>
        <dbReference type="ARBA" id="ARBA00022553"/>
    </source>
</evidence>
<evidence type="ECO:0000256" key="5">
    <source>
        <dbReference type="ARBA" id="ARBA00022679"/>
    </source>
</evidence>
<protein>
    <recommendedName>
        <fullName evidence="3">histidine kinase</fullName>
        <ecNumber evidence="3">2.7.13.3</ecNumber>
    </recommendedName>
</protein>
<gene>
    <name evidence="15" type="ORF">IFM89_003023</name>
</gene>
<dbReference type="InterPro" id="IPR036890">
    <property type="entry name" value="HATPase_C_sf"/>
</dbReference>
<comment type="caution">
    <text evidence="15">The sequence shown here is derived from an EMBL/GenBank/DDBJ whole genome shotgun (WGS) entry which is preliminary data.</text>
</comment>
<reference evidence="15 16" key="1">
    <citation type="submission" date="2020-10" db="EMBL/GenBank/DDBJ databases">
        <title>The Coptis chinensis genome and diversification of protoberbering-type alkaloids.</title>
        <authorList>
            <person name="Wang B."/>
            <person name="Shu S."/>
            <person name="Song C."/>
            <person name="Liu Y."/>
        </authorList>
    </citation>
    <scope>NUCLEOTIDE SEQUENCE [LARGE SCALE GENOMIC DNA]</scope>
    <source>
        <strain evidence="15">HL-2020</strain>
        <tissue evidence="15">Leaf</tissue>
    </source>
</reference>
<dbReference type="InterPro" id="IPR003594">
    <property type="entry name" value="HATPase_dom"/>
</dbReference>
<keyword evidence="4 10" id="KW-0597">Phosphoprotein</keyword>
<dbReference type="PANTHER" id="PTHR43719:SF51">
    <property type="entry name" value="HISTIDINE KINASE 4"/>
    <property type="match status" value="1"/>
</dbReference>
<dbReference type="InterPro" id="IPR003661">
    <property type="entry name" value="HisK_dim/P_dom"/>
</dbReference>
<dbReference type="SUPFAM" id="SSF55874">
    <property type="entry name" value="ATPase domain of HSP90 chaperone/DNA topoisomerase II/histidine kinase"/>
    <property type="match status" value="1"/>
</dbReference>
<dbReference type="InterPro" id="IPR056839">
    <property type="entry name" value="Receiver_AHK4/CRE1_1st"/>
</dbReference>
<evidence type="ECO:0000256" key="7">
    <source>
        <dbReference type="ARBA" id="ARBA00022777"/>
    </source>
</evidence>
<dbReference type="InterPro" id="IPR050956">
    <property type="entry name" value="2C_system_His_kinase"/>
</dbReference>
<keyword evidence="5" id="KW-0808">Transferase</keyword>
<sequence>MSLKTKSHHAVAVVLNEKLVGKQRANKCILFTKSRLLTMLLLYITVIACASFYIYNLMEADNMEKRREFLASMCDQRARMLQDQFSVSINHVHALAILVSTFHLYKNPSAIDQETFAQYTANTAFERPLMSGVAYAHRVLHSNREKFEQQQGWTIKTMSRDPSPVKDEYAPVIFSQETVSYIESIDMMSGEEDRENILRARATESPYKISGYLGGAFDVESLVENLLGQLAGKQAVVVNVYDVTNSSDPLIMYGPQHPDGDMSLLHVSMLDFGDPFRKHEMRCRYLQNPPTPWMAINSSIGFFVICLLGGYIFYGAGIHIVKIEEDFREMQELKVLAEAADVAKSQFLATVSHEIRTPMNGVLGMLAMLLDTDLDSNQRGYAQTAQACGRALIQLINEVLDRAKIEAGKLELDEVPFELRSVLDDVLALFSAKSRDKGIELAVFVSDKVPEVLVGDPGRFRQVITNLVGNSVKFTEHGHIFVQVHLGENVKPVMGAKAEQCMKRESEAMEVISGKSPFNTLSGYEAADDRNCWKNFKLLVANEKLQFDHLGTNDETSNTVSLVVSVEDTGIGIPEHAQERVFTPFMQADSSTSRNFGGTGIGLSISQCLVELMGGHINFISRPNIGSTFAFTASLQRCERSALNDLKRPLSEPLPTGFKGMKATVVDGKPVRGIVTRYHLERLGIQVDLVSTIKVAFSAVSGLNGCSRSGIGKQPDVILIEKDSWILNEGFVVPERLMDLKQSGRMVEHPKMILLATSITNVENIKAKATGFSDIIVKPLRASMVAACLQQVLGIGSRSRQGREFPNGSAYLSSILCGKHILVVDDNRVNRIVAAGALKKFGAIVECAESGRAALDKLQLPHKFAACFMDIQMPEMDGFEATRLIRQMEHKANEQMKNGGSVGKPEFHMPILAMTADVFQATYQECLKCGMDGYVSKPFEEENLYQAVAKFFEPKPVSSELSEAKFCSLSG</sequence>
<dbReference type="Pfam" id="PF00072">
    <property type="entry name" value="Response_reg"/>
    <property type="match status" value="1"/>
</dbReference>
<dbReference type="PROSITE" id="PS50110">
    <property type="entry name" value="RESPONSE_REGULATORY"/>
    <property type="match status" value="2"/>
</dbReference>
<evidence type="ECO:0000256" key="1">
    <source>
        <dbReference type="ARBA" id="ARBA00000085"/>
    </source>
</evidence>
<dbReference type="GO" id="GO:0005634">
    <property type="term" value="C:nucleus"/>
    <property type="evidence" value="ECO:0007669"/>
    <property type="project" value="TreeGrafter"/>
</dbReference>
<dbReference type="Pfam" id="PF03924">
    <property type="entry name" value="CHASE"/>
    <property type="match status" value="1"/>
</dbReference>
<feature type="domain" description="CHASE" evidence="14">
    <location>
        <begin position="107"/>
        <end position="211"/>
    </location>
</feature>
<keyword evidence="16" id="KW-1185">Reference proteome</keyword>
<dbReference type="InterPro" id="IPR011006">
    <property type="entry name" value="CheY-like_superfamily"/>
</dbReference>
<feature type="domain" description="Histidine kinase" evidence="12">
    <location>
        <begin position="350"/>
        <end position="637"/>
    </location>
</feature>
<dbReference type="EMBL" id="JADFTS010000001">
    <property type="protein sequence ID" value="KAF9623439.1"/>
    <property type="molecule type" value="Genomic_DNA"/>
</dbReference>
<evidence type="ECO:0000256" key="10">
    <source>
        <dbReference type="PROSITE-ProRule" id="PRU00169"/>
    </source>
</evidence>
<dbReference type="SMART" id="SM01079">
    <property type="entry name" value="CHASE"/>
    <property type="match status" value="1"/>
</dbReference>
<evidence type="ECO:0000259" key="13">
    <source>
        <dbReference type="PROSITE" id="PS50110"/>
    </source>
</evidence>
<dbReference type="InterPro" id="IPR001789">
    <property type="entry name" value="Sig_transdc_resp-reg_receiver"/>
</dbReference>
<dbReference type="FunFam" id="1.10.287.130:FF:000015">
    <property type="entry name" value="Histidine kinase 4"/>
    <property type="match status" value="1"/>
</dbReference>
<dbReference type="AlphaFoldDB" id="A0A835MDU4"/>
<dbReference type="PRINTS" id="PR00344">
    <property type="entry name" value="BCTRLSENSOR"/>
</dbReference>
<dbReference type="GO" id="GO:0000155">
    <property type="term" value="F:phosphorelay sensor kinase activity"/>
    <property type="evidence" value="ECO:0007669"/>
    <property type="project" value="InterPro"/>
</dbReference>
<feature type="transmembrane region" description="Helical" evidence="11">
    <location>
        <begin position="40"/>
        <end position="58"/>
    </location>
</feature>
<dbReference type="InterPro" id="IPR004358">
    <property type="entry name" value="Sig_transdc_His_kin-like_C"/>
</dbReference>
<dbReference type="InterPro" id="IPR005467">
    <property type="entry name" value="His_kinase_dom"/>
</dbReference>
<evidence type="ECO:0000313" key="15">
    <source>
        <dbReference type="EMBL" id="KAF9623439.1"/>
    </source>
</evidence>
<dbReference type="GO" id="GO:0012505">
    <property type="term" value="C:endomembrane system"/>
    <property type="evidence" value="ECO:0007669"/>
    <property type="project" value="UniProtKB-SubCell"/>
</dbReference>
<dbReference type="CDD" id="cd16922">
    <property type="entry name" value="HATPase_EvgS-ArcB-TorS-like"/>
    <property type="match status" value="1"/>
</dbReference>
<evidence type="ECO:0000256" key="9">
    <source>
        <dbReference type="ARBA" id="ARBA00023136"/>
    </source>
</evidence>
<dbReference type="Gene3D" id="3.40.50.2300">
    <property type="match status" value="2"/>
</dbReference>
<comment type="caution">
    <text evidence="10">Lacks conserved residue(s) required for the propagation of feature annotation.</text>
</comment>
<evidence type="ECO:0000313" key="16">
    <source>
        <dbReference type="Proteomes" id="UP000631114"/>
    </source>
</evidence>
<dbReference type="SUPFAM" id="SSF47384">
    <property type="entry name" value="Homodimeric domain of signal transducing histidine kinase"/>
    <property type="match status" value="1"/>
</dbReference>
<dbReference type="Gene3D" id="1.10.287.130">
    <property type="match status" value="1"/>
</dbReference>
<dbReference type="Pfam" id="PF02518">
    <property type="entry name" value="HATPase_c"/>
    <property type="match status" value="1"/>
</dbReference>
<dbReference type="PANTHER" id="PTHR43719">
    <property type="entry name" value="TWO-COMPONENT HISTIDINE KINASE"/>
    <property type="match status" value="1"/>
</dbReference>
<evidence type="ECO:0000256" key="8">
    <source>
        <dbReference type="ARBA" id="ARBA00022989"/>
    </source>
</evidence>
<name>A0A835MDU4_9MAGN</name>
<dbReference type="InterPro" id="IPR036097">
    <property type="entry name" value="HisK_dim/P_sf"/>
</dbReference>
<comment type="subcellular location">
    <subcellularLocation>
        <location evidence="2">Endomembrane system</location>
        <topology evidence="2">Multi-pass membrane protein</topology>
    </subcellularLocation>
</comment>
<evidence type="ECO:0000256" key="6">
    <source>
        <dbReference type="ARBA" id="ARBA00022692"/>
    </source>
</evidence>
<dbReference type="SUPFAM" id="SSF52172">
    <property type="entry name" value="CheY-like"/>
    <property type="match status" value="2"/>
</dbReference>
<comment type="catalytic activity">
    <reaction evidence="1">
        <text>ATP + protein L-histidine = ADP + protein N-phospho-L-histidine.</text>
        <dbReference type="EC" id="2.7.13.3"/>
    </reaction>
</comment>
<proteinExistence type="predicted"/>
<keyword evidence="7" id="KW-0418">Kinase</keyword>
<dbReference type="SMART" id="SM00388">
    <property type="entry name" value="HisKA"/>
    <property type="match status" value="1"/>
</dbReference>
<evidence type="ECO:0000256" key="2">
    <source>
        <dbReference type="ARBA" id="ARBA00004127"/>
    </source>
</evidence>
<dbReference type="Pfam" id="PF00512">
    <property type="entry name" value="HisKA"/>
    <property type="match status" value="1"/>
</dbReference>
<evidence type="ECO:0000256" key="11">
    <source>
        <dbReference type="SAM" id="Phobius"/>
    </source>
</evidence>
<feature type="domain" description="Response regulatory" evidence="13">
    <location>
        <begin position="662"/>
        <end position="793"/>
    </location>
</feature>
<feature type="transmembrane region" description="Helical" evidence="11">
    <location>
        <begin position="294"/>
        <end position="314"/>
    </location>
</feature>
<dbReference type="Gene3D" id="6.10.250.1190">
    <property type="match status" value="1"/>
</dbReference>
<dbReference type="Gene3D" id="3.30.565.10">
    <property type="entry name" value="Histidine kinase-like ATPase, C-terminal domain"/>
    <property type="match status" value="1"/>
</dbReference>
<evidence type="ECO:0000259" key="12">
    <source>
        <dbReference type="PROSITE" id="PS50109"/>
    </source>
</evidence>
<keyword evidence="6 11" id="KW-0812">Transmembrane</keyword>
<evidence type="ECO:0000256" key="3">
    <source>
        <dbReference type="ARBA" id="ARBA00012438"/>
    </source>
</evidence>
<dbReference type="PROSITE" id="PS50839">
    <property type="entry name" value="CHASE"/>
    <property type="match status" value="1"/>
</dbReference>
<feature type="domain" description="Response regulatory" evidence="13">
    <location>
        <begin position="820"/>
        <end position="952"/>
    </location>
</feature>
<dbReference type="CDD" id="cd00082">
    <property type="entry name" value="HisKA"/>
    <property type="match status" value="1"/>
</dbReference>
<dbReference type="InterPro" id="IPR042240">
    <property type="entry name" value="CHASE_sf"/>
</dbReference>
<dbReference type="EC" id="2.7.13.3" evidence="3"/>
<keyword evidence="9 11" id="KW-0472">Membrane</keyword>
<feature type="modified residue" description="4-aspartylphosphate" evidence="10">
    <location>
        <position position="870"/>
    </location>
</feature>
<dbReference type="Proteomes" id="UP000631114">
    <property type="component" value="Unassembled WGS sequence"/>
</dbReference>
<dbReference type="CDD" id="cd17546">
    <property type="entry name" value="REC_hyHK_CKI1_RcsC-like"/>
    <property type="match status" value="1"/>
</dbReference>